<evidence type="ECO:0000313" key="12">
    <source>
        <dbReference type="EMBL" id="QNR25885.1"/>
    </source>
</evidence>
<evidence type="ECO:0000256" key="7">
    <source>
        <dbReference type="ARBA" id="ARBA00034808"/>
    </source>
</evidence>
<keyword evidence="2 9" id="KW-0378">Hydrolase</keyword>
<dbReference type="KEGG" id="chyd:H4K34_08570"/>
<sequence>MHERFLIYNASAGSGKTFQLVRNYLKRCLSTKDAKRFMHILAITFTKKAAGEMKVRLIKQLKLLKSYPDIEAGDRAYAEELAAELAIDPIELKHRASAALSGILHHYAAFNVSTIDSFTNRLIRSFSKDLNINGHFQVELDNDRILEEAVDRLLDELEEEGPFTEVLRRYIRQQLDDESAFDSRRLLINRGKELFQERAFPYLEALKELDPETLLNIEAALRGRLNQLRGSFQKEASDFLQRCEELDLAGEDFRRGGLYSWVQAISQADFKPFNKTQIETFEEKGPEHIPSTKGKKKPALNDANILQDLYERAKKIKDLEEGSFEEYWILDRVLKGIHALALLGEIEVRIDQIKEESGRMPIGDFNKIISKELREQPAPFLYERLGDRFQDFFIDEFQDTSRLQWENLLPLLNNALASEGSSTMIVGDAKQSIYRFRGGDLQLFVDLFSDKDASNKVAGRELYQRKVVPMEHNWRSRSGLVDFNNRFFETLSAELPNAEYREIYKQGKQVPAKAEGGYISLELLDNRPSPEMEDEALLNRINDLLQAGYRQRDICLLSRSNKTGRRAAKFLLEQEANLDLAPGEALQILSADSLLIGASAEVQAIISFLEMSEFPKDKERRRAWLALFAERFCPFGQDPHDFRKAWSEKNLKEIGEGLNSLFGSFDFDQWQAQELLEKCYQLMQLFEMPWQNDPYLQFFLDQIQEYQSHSRPVTAEFLQWWQETGSEKSLSIPEDTNAIQVMSVHKAKGLEFPVVIYLSAYGALQSGGGSTNPRAWVDLDPDSFGLSFSFIDLVKPPIPEFQPQYTAWYEEELSRIMMDNLNIYYVAFTRAEQELHIISQMPSKTGNQQSFESFLSRYFEAEEPGIYEIGSRQGPVKEEAEQFGFEPQSFKALPWMEKLELISNVPRHWQHDKLADARWGTKMHQLLAQIRKSSDLDQVLKRAQNESWLDEEDLIQLKPQLNNLLNHKDLAELYHPDGRVYNERSLLVPGQGKRIPDRLVSLNDRWYLADYKTGVELAAHQQQLQDYAQLLKEAGIELQKAVLIYLGEELKVVKLKL</sequence>
<dbReference type="PANTHER" id="PTHR11070">
    <property type="entry name" value="UVRD / RECB / PCRA DNA HELICASE FAMILY MEMBER"/>
    <property type="match status" value="1"/>
</dbReference>
<dbReference type="Pfam" id="PF00580">
    <property type="entry name" value="UvrD-helicase"/>
    <property type="match status" value="1"/>
</dbReference>
<feature type="domain" description="UvrD-like helicase C-terminal" evidence="11">
    <location>
        <begin position="488"/>
        <end position="749"/>
    </location>
</feature>
<evidence type="ECO:0000256" key="4">
    <source>
        <dbReference type="ARBA" id="ARBA00022840"/>
    </source>
</evidence>
<evidence type="ECO:0000256" key="8">
    <source>
        <dbReference type="ARBA" id="ARBA00048988"/>
    </source>
</evidence>
<dbReference type="GO" id="GO:0043138">
    <property type="term" value="F:3'-5' DNA helicase activity"/>
    <property type="evidence" value="ECO:0007669"/>
    <property type="project" value="UniProtKB-EC"/>
</dbReference>
<evidence type="ECO:0000256" key="1">
    <source>
        <dbReference type="ARBA" id="ARBA00022741"/>
    </source>
</evidence>
<evidence type="ECO:0000256" key="9">
    <source>
        <dbReference type="PROSITE-ProRule" id="PRU00560"/>
    </source>
</evidence>
<evidence type="ECO:0000256" key="2">
    <source>
        <dbReference type="ARBA" id="ARBA00022801"/>
    </source>
</evidence>
<dbReference type="Proteomes" id="UP000516305">
    <property type="component" value="Chromosome"/>
</dbReference>
<organism evidence="12 13">
    <name type="scientific">Croceimicrobium hydrocarbonivorans</name>
    <dbReference type="NCBI Taxonomy" id="2761580"/>
    <lineage>
        <taxon>Bacteria</taxon>
        <taxon>Pseudomonadati</taxon>
        <taxon>Bacteroidota</taxon>
        <taxon>Flavobacteriia</taxon>
        <taxon>Flavobacteriales</taxon>
        <taxon>Owenweeksiaceae</taxon>
        <taxon>Croceimicrobium</taxon>
    </lineage>
</organism>
<keyword evidence="4 9" id="KW-0067">ATP-binding</keyword>
<dbReference type="GO" id="GO:0003677">
    <property type="term" value="F:DNA binding"/>
    <property type="evidence" value="ECO:0007669"/>
    <property type="project" value="InterPro"/>
</dbReference>
<protein>
    <recommendedName>
        <fullName evidence="7">DNA 3'-5' helicase</fullName>
        <ecNumber evidence="7">5.6.2.4</ecNumber>
    </recommendedName>
</protein>
<dbReference type="PANTHER" id="PTHR11070:SF67">
    <property type="entry name" value="DNA 3'-5' HELICASE"/>
    <property type="match status" value="1"/>
</dbReference>
<dbReference type="SUPFAM" id="SSF52980">
    <property type="entry name" value="Restriction endonuclease-like"/>
    <property type="match status" value="1"/>
</dbReference>
<evidence type="ECO:0000259" key="10">
    <source>
        <dbReference type="PROSITE" id="PS51198"/>
    </source>
</evidence>
<evidence type="ECO:0000256" key="6">
    <source>
        <dbReference type="ARBA" id="ARBA00034617"/>
    </source>
</evidence>
<accession>A0A7H0VJI7</accession>
<dbReference type="Gene3D" id="1.10.3170.10">
    <property type="entry name" value="Recbcd, chain B, domain 2"/>
    <property type="match status" value="1"/>
</dbReference>
<comment type="catalytic activity">
    <reaction evidence="6">
        <text>Couples ATP hydrolysis with the unwinding of duplex DNA by translocating in the 3'-5' direction.</text>
        <dbReference type="EC" id="5.6.2.4"/>
    </reaction>
</comment>
<gene>
    <name evidence="12" type="ORF">H4K34_08570</name>
</gene>
<dbReference type="InterPro" id="IPR014017">
    <property type="entry name" value="DNA_helicase_UvrD-like_C"/>
</dbReference>
<dbReference type="GO" id="GO:0000725">
    <property type="term" value="P:recombinational repair"/>
    <property type="evidence" value="ECO:0007669"/>
    <property type="project" value="TreeGrafter"/>
</dbReference>
<dbReference type="RefSeq" id="WP_210760410.1">
    <property type="nucleotide sequence ID" value="NZ_CP060139.1"/>
</dbReference>
<dbReference type="PROSITE" id="PS51217">
    <property type="entry name" value="UVRD_HELICASE_CTER"/>
    <property type="match status" value="1"/>
</dbReference>
<dbReference type="EMBL" id="CP060139">
    <property type="protein sequence ID" value="QNR25885.1"/>
    <property type="molecule type" value="Genomic_DNA"/>
</dbReference>
<dbReference type="SUPFAM" id="SSF52540">
    <property type="entry name" value="P-loop containing nucleoside triphosphate hydrolases"/>
    <property type="match status" value="1"/>
</dbReference>
<dbReference type="PROSITE" id="PS51198">
    <property type="entry name" value="UVRD_HELICASE_ATP_BIND"/>
    <property type="match status" value="1"/>
</dbReference>
<proteinExistence type="predicted"/>
<evidence type="ECO:0000256" key="5">
    <source>
        <dbReference type="ARBA" id="ARBA00023235"/>
    </source>
</evidence>
<evidence type="ECO:0000313" key="13">
    <source>
        <dbReference type="Proteomes" id="UP000516305"/>
    </source>
</evidence>
<dbReference type="EC" id="5.6.2.4" evidence="7"/>
<dbReference type="Gene3D" id="3.40.50.300">
    <property type="entry name" value="P-loop containing nucleotide triphosphate hydrolases"/>
    <property type="match status" value="3"/>
</dbReference>
<keyword evidence="1 9" id="KW-0547">Nucleotide-binding</keyword>
<dbReference type="GO" id="GO:0016787">
    <property type="term" value="F:hydrolase activity"/>
    <property type="evidence" value="ECO:0007669"/>
    <property type="project" value="UniProtKB-UniRule"/>
</dbReference>
<keyword evidence="5" id="KW-0413">Isomerase</keyword>
<feature type="domain" description="UvrD-like helicase ATP-binding" evidence="10">
    <location>
        <begin position="1"/>
        <end position="477"/>
    </location>
</feature>
<dbReference type="Pfam" id="PF13361">
    <property type="entry name" value="UvrD_C"/>
    <property type="match status" value="1"/>
</dbReference>
<dbReference type="InterPro" id="IPR014016">
    <property type="entry name" value="UvrD-like_ATP-bd"/>
</dbReference>
<dbReference type="AlphaFoldDB" id="A0A7H0VJI7"/>
<name>A0A7H0VJI7_9FLAO</name>
<dbReference type="GO" id="GO:0005829">
    <property type="term" value="C:cytosol"/>
    <property type="evidence" value="ECO:0007669"/>
    <property type="project" value="TreeGrafter"/>
</dbReference>
<feature type="binding site" evidence="9">
    <location>
        <begin position="10"/>
        <end position="17"/>
    </location>
    <ligand>
        <name>ATP</name>
        <dbReference type="ChEBI" id="CHEBI:30616"/>
    </ligand>
</feature>
<comment type="catalytic activity">
    <reaction evidence="8">
        <text>ATP + H2O = ADP + phosphate + H(+)</text>
        <dbReference type="Rhea" id="RHEA:13065"/>
        <dbReference type="ChEBI" id="CHEBI:15377"/>
        <dbReference type="ChEBI" id="CHEBI:15378"/>
        <dbReference type="ChEBI" id="CHEBI:30616"/>
        <dbReference type="ChEBI" id="CHEBI:43474"/>
        <dbReference type="ChEBI" id="CHEBI:456216"/>
        <dbReference type="EC" id="5.6.2.4"/>
    </reaction>
</comment>
<dbReference type="InterPro" id="IPR011335">
    <property type="entry name" value="Restrct_endonuc-II-like"/>
</dbReference>
<evidence type="ECO:0000259" key="11">
    <source>
        <dbReference type="PROSITE" id="PS51217"/>
    </source>
</evidence>
<dbReference type="InterPro" id="IPR027417">
    <property type="entry name" value="P-loop_NTPase"/>
</dbReference>
<evidence type="ECO:0000256" key="3">
    <source>
        <dbReference type="ARBA" id="ARBA00022806"/>
    </source>
</evidence>
<reference evidence="12 13" key="1">
    <citation type="submission" date="2020-08" db="EMBL/GenBank/DDBJ databases">
        <title>Croceimicrobium hydrocarbonivorans gen. nov., sp. nov., a novel marine bacterium isolated from a bacterial consortium that degrades polyethylene terephthalate.</title>
        <authorList>
            <person name="Liu R."/>
        </authorList>
    </citation>
    <scope>NUCLEOTIDE SEQUENCE [LARGE SCALE GENOMIC DNA]</scope>
    <source>
        <strain evidence="12 13">A20-9</strain>
    </source>
</reference>
<keyword evidence="13" id="KW-1185">Reference proteome</keyword>
<dbReference type="GO" id="GO:0005524">
    <property type="term" value="F:ATP binding"/>
    <property type="evidence" value="ECO:0007669"/>
    <property type="project" value="UniProtKB-UniRule"/>
</dbReference>
<dbReference type="InterPro" id="IPR000212">
    <property type="entry name" value="DNA_helicase_UvrD/REP"/>
</dbReference>
<keyword evidence="3 9" id="KW-0347">Helicase</keyword>